<sequence length="287" mass="29569">MPDGSFFLDCDGPGGPGGGEGGGGGGEGGGGGNPTCTFQGEEVPCSTEFGSWDGIGSYVRVASPQPPPDSSYWEGHEPGDGVIVEVTPYACAIAGGTGPACADQHLEWAPDAPAAPQVSAQELADRAFAQMNLSMGNIGTTPPSLSTNPDAMGQLGLPIWLWVTDRNENTVGPNDKEAEAGNLRVVVSARLDRTEWRVSRDGQDVAMTTCRGTNAGGTPYDGRDPELPPPCGFPAGFNTNVGTLTITATAHWVVNWTATNGEQGTIPVTPPSSTTQIRIGETQAILD</sequence>
<evidence type="ECO:0000313" key="2">
    <source>
        <dbReference type="EMBL" id="GAA1863441.1"/>
    </source>
</evidence>
<organism evidence="2 3">
    <name type="scientific">Myceligenerans crystallogenes</name>
    <dbReference type="NCBI Taxonomy" id="316335"/>
    <lineage>
        <taxon>Bacteria</taxon>
        <taxon>Bacillati</taxon>
        <taxon>Actinomycetota</taxon>
        <taxon>Actinomycetes</taxon>
        <taxon>Micrococcales</taxon>
        <taxon>Promicromonosporaceae</taxon>
        <taxon>Myceligenerans</taxon>
    </lineage>
</organism>
<name>A0ABN2NCR8_9MICO</name>
<feature type="region of interest" description="Disordered" evidence="1">
    <location>
        <begin position="1"/>
        <end position="40"/>
    </location>
</feature>
<evidence type="ECO:0000313" key="3">
    <source>
        <dbReference type="Proteomes" id="UP001501094"/>
    </source>
</evidence>
<reference evidence="2 3" key="1">
    <citation type="journal article" date="2019" name="Int. J. Syst. Evol. Microbiol.">
        <title>The Global Catalogue of Microorganisms (GCM) 10K type strain sequencing project: providing services to taxonomists for standard genome sequencing and annotation.</title>
        <authorList>
            <consortium name="The Broad Institute Genomics Platform"/>
            <consortium name="The Broad Institute Genome Sequencing Center for Infectious Disease"/>
            <person name="Wu L."/>
            <person name="Ma J."/>
        </authorList>
    </citation>
    <scope>NUCLEOTIDE SEQUENCE [LARGE SCALE GENOMIC DNA]</scope>
    <source>
        <strain evidence="2 3">JCM 14326</strain>
    </source>
</reference>
<feature type="compositionally biased region" description="Gly residues" evidence="1">
    <location>
        <begin position="12"/>
        <end position="33"/>
    </location>
</feature>
<evidence type="ECO:0008006" key="4">
    <source>
        <dbReference type="Google" id="ProtNLM"/>
    </source>
</evidence>
<accession>A0ABN2NCR8</accession>
<dbReference type="Proteomes" id="UP001501094">
    <property type="component" value="Unassembled WGS sequence"/>
</dbReference>
<keyword evidence="3" id="KW-1185">Reference proteome</keyword>
<gene>
    <name evidence="2" type="ORF">GCM10009751_21670</name>
</gene>
<dbReference type="EMBL" id="BAAANL010000004">
    <property type="protein sequence ID" value="GAA1863441.1"/>
    <property type="molecule type" value="Genomic_DNA"/>
</dbReference>
<protein>
    <recommendedName>
        <fullName evidence="4">ATP/GTP-binding protein</fullName>
    </recommendedName>
</protein>
<comment type="caution">
    <text evidence="2">The sequence shown here is derived from an EMBL/GenBank/DDBJ whole genome shotgun (WGS) entry which is preliminary data.</text>
</comment>
<proteinExistence type="predicted"/>
<evidence type="ECO:0000256" key="1">
    <source>
        <dbReference type="SAM" id="MobiDB-lite"/>
    </source>
</evidence>